<dbReference type="Pfam" id="PF09924">
    <property type="entry name" value="LPG_synthase_C"/>
    <property type="match status" value="1"/>
</dbReference>
<protein>
    <recommendedName>
        <fullName evidence="1">Phosphatidylglycerol lysyltransferase C-terminal domain-containing protein</fullName>
    </recommendedName>
</protein>
<dbReference type="EMBL" id="FNHB01000006">
    <property type="protein sequence ID" value="SDM63325.1"/>
    <property type="molecule type" value="Genomic_DNA"/>
</dbReference>
<evidence type="ECO:0000313" key="2">
    <source>
        <dbReference type="EMBL" id="SDM63325.1"/>
    </source>
</evidence>
<name>A0A1G9UUP3_9FIRM</name>
<evidence type="ECO:0000313" key="3">
    <source>
        <dbReference type="Proteomes" id="UP000214880"/>
    </source>
</evidence>
<dbReference type="InterPro" id="IPR016732">
    <property type="entry name" value="UCP018688"/>
</dbReference>
<dbReference type="InterPro" id="IPR024320">
    <property type="entry name" value="LPG_synthase_C"/>
</dbReference>
<gene>
    <name evidence="2" type="ORF">SAMN04488502_10662</name>
</gene>
<reference evidence="2 3" key="1">
    <citation type="submission" date="2016-10" db="EMBL/GenBank/DDBJ databases">
        <authorList>
            <person name="de Groot N.N."/>
        </authorList>
    </citation>
    <scope>NUCLEOTIDE SEQUENCE [LARGE SCALE GENOMIC DNA]</scope>
    <source>
        <strain evidence="2 3">DSM 1736</strain>
    </source>
</reference>
<dbReference type="InterPro" id="IPR016181">
    <property type="entry name" value="Acyl_CoA_acyltransferase"/>
</dbReference>
<dbReference type="PANTHER" id="PTHR41373">
    <property type="entry name" value="DUF2156 DOMAIN-CONTAINING PROTEIN"/>
    <property type="match status" value="1"/>
</dbReference>
<dbReference type="PIRSF" id="PIRSF018688">
    <property type="entry name" value="UCP018688"/>
    <property type="match status" value="1"/>
</dbReference>
<dbReference type="PANTHER" id="PTHR41373:SF1">
    <property type="entry name" value="PHOSPHATIDYLGLYCEROL LYSYLTRANSFERASE C-TERMINAL DOMAIN-CONTAINING PROTEIN"/>
    <property type="match status" value="1"/>
</dbReference>
<dbReference type="Gene3D" id="3.40.630.30">
    <property type="match status" value="1"/>
</dbReference>
<keyword evidence="3" id="KW-1185">Reference proteome</keyword>
<feature type="domain" description="Phosphatidylglycerol lysyltransferase C-terminal" evidence="1">
    <location>
        <begin position="37"/>
        <end position="303"/>
    </location>
</feature>
<dbReference type="AlphaFoldDB" id="A0A1G9UUP3"/>
<dbReference type="Proteomes" id="UP000214880">
    <property type="component" value="Unassembled WGS sequence"/>
</dbReference>
<proteinExistence type="predicted"/>
<dbReference type="STRING" id="146817.SAMN04488502_10662"/>
<evidence type="ECO:0000259" key="1">
    <source>
        <dbReference type="Pfam" id="PF09924"/>
    </source>
</evidence>
<accession>A0A1G9UUP3</accession>
<dbReference type="SUPFAM" id="SSF55729">
    <property type="entry name" value="Acyl-CoA N-acyltransferases (Nat)"/>
    <property type="match status" value="2"/>
</dbReference>
<sequence>MWNRFTGGIIIKFRQIQLQDKPVFDEFFRQQYYENAHFNFTNLFMWRNAYQIEWAIEEDFLYARAAWGDQKYVLQPFGPQQQLGKAMGKWLEYFRKLDFPLVMSGVEAGPAAIIEQMMPGKFIISSDRDNYDYVYRVQDLIDLKGRSYHSKKNHVNSFRKNYSNYQYLPLTQELIPQCIDNIIEWCRKHGCYKDPMLLAEKNAIIEILNNFELLQLTGGIIVIDGKVEAFSFGEQLNTDTAVIHVEKANPEIKGAYAAINQEFCKNSWSHLAYINREEDMGIPGLRKAKQSYHPVKMVEKYIITQKGK</sequence>
<organism evidence="2 3">
    <name type="scientific">Dendrosporobacter quercicolus</name>
    <dbReference type="NCBI Taxonomy" id="146817"/>
    <lineage>
        <taxon>Bacteria</taxon>
        <taxon>Bacillati</taxon>
        <taxon>Bacillota</taxon>
        <taxon>Negativicutes</taxon>
        <taxon>Selenomonadales</taxon>
        <taxon>Sporomusaceae</taxon>
        <taxon>Dendrosporobacter</taxon>
    </lineage>
</organism>